<name>A0AC61NHX5_9BACT</name>
<gene>
    <name evidence="1" type="ORF">K4L44_05570</name>
</gene>
<proteinExistence type="predicted"/>
<sequence length="226" mass="25775">MKKYIYIIALFLSLWGVTSCDDAYSSYEDFIQDGEQSYSPVIDSLDVFSGNERIKIVAGFNNAPNVKALKVTWKSGDSIRIMDIENKGIGEQYYDVILDNFPEGIYLMRIASVDKFDNTSLTQLFSVRTYGDFYISNLKNRKIDSKSLNGNTLVLNWKLPEQYTEKTVISYTNTEGDEAQYTVDDEENTSTIENVDGNSKIEYQTYFNPEGKSIDLFSSLKESIEL</sequence>
<protein>
    <submittedName>
        <fullName evidence="1">DUF4998 domain-containing protein</fullName>
    </submittedName>
</protein>
<evidence type="ECO:0000313" key="1">
    <source>
        <dbReference type="EMBL" id="QZE15303.1"/>
    </source>
</evidence>
<reference evidence="1" key="1">
    <citation type="submission" date="2021-08" db="EMBL/GenBank/DDBJ databases">
        <title>Novel anaerobic bacterium isolated from sea squirt in East Sea, Republic of Korea.</title>
        <authorList>
            <person name="Nguyen T.H."/>
            <person name="Li Z."/>
            <person name="Lee Y.-J."/>
            <person name="Ko J."/>
            <person name="Kim S.-G."/>
        </authorList>
    </citation>
    <scope>NUCLEOTIDE SEQUENCE</scope>
    <source>
        <strain evidence="1">KCTC 25031</strain>
    </source>
</reference>
<keyword evidence="2" id="KW-1185">Reference proteome</keyword>
<organism evidence="1 2">
    <name type="scientific">Halosquirtibacter laminarini</name>
    <dbReference type="NCBI Taxonomy" id="3374600"/>
    <lineage>
        <taxon>Bacteria</taxon>
        <taxon>Pseudomonadati</taxon>
        <taxon>Bacteroidota</taxon>
        <taxon>Bacteroidia</taxon>
        <taxon>Marinilabiliales</taxon>
        <taxon>Prolixibacteraceae</taxon>
        <taxon>Halosquirtibacter</taxon>
    </lineage>
</organism>
<dbReference type="Proteomes" id="UP000826212">
    <property type="component" value="Chromosome"/>
</dbReference>
<evidence type="ECO:0000313" key="2">
    <source>
        <dbReference type="Proteomes" id="UP000826212"/>
    </source>
</evidence>
<dbReference type="EMBL" id="CP081303">
    <property type="protein sequence ID" value="QZE15303.1"/>
    <property type="molecule type" value="Genomic_DNA"/>
</dbReference>
<accession>A0AC61NHX5</accession>